<feature type="compositionally biased region" description="Basic and acidic residues" evidence="1">
    <location>
        <begin position="1"/>
        <end position="11"/>
    </location>
</feature>
<accession>A0ABV3P973</accession>
<proteinExistence type="predicted"/>
<comment type="caution">
    <text evidence="2">The sequence shown here is derived from an EMBL/GenBank/DDBJ whole genome shotgun (WGS) entry which is preliminary data.</text>
</comment>
<organism evidence="2 3">
    <name type="scientific">Kineococcus endophyticus</name>
    <dbReference type="NCBI Taxonomy" id="1181883"/>
    <lineage>
        <taxon>Bacteria</taxon>
        <taxon>Bacillati</taxon>
        <taxon>Actinomycetota</taxon>
        <taxon>Actinomycetes</taxon>
        <taxon>Kineosporiales</taxon>
        <taxon>Kineosporiaceae</taxon>
        <taxon>Kineococcus</taxon>
    </lineage>
</organism>
<evidence type="ECO:0000313" key="3">
    <source>
        <dbReference type="Proteomes" id="UP001555826"/>
    </source>
</evidence>
<name>A0ABV3P973_9ACTN</name>
<dbReference type="RefSeq" id="WP_367639318.1">
    <property type="nucleotide sequence ID" value="NZ_JBFNQN010000010.1"/>
</dbReference>
<evidence type="ECO:0000256" key="1">
    <source>
        <dbReference type="SAM" id="MobiDB-lite"/>
    </source>
</evidence>
<feature type="region of interest" description="Disordered" evidence="1">
    <location>
        <begin position="1"/>
        <end position="24"/>
    </location>
</feature>
<dbReference type="EMBL" id="JBFNQN010000010">
    <property type="protein sequence ID" value="MEW9266194.1"/>
    <property type="molecule type" value="Genomic_DNA"/>
</dbReference>
<protein>
    <submittedName>
        <fullName evidence="2">Uncharacterized protein</fullName>
    </submittedName>
</protein>
<gene>
    <name evidence="2" type="ORF">AB1207_15690</name>
</gene>
<dbReference type="Proteomes" id="UP001555826">
    <property type="component" value="Unassembled WGS sequence"/>
</dbReference>
<evidence type="ECO:0000313" key="2">
    <source>
        <dbReference type="EMBL" id="MEW9266194.1"/>
    </source>
</evidence>
<reference evidence="2 3" key="1">
    <citation type="submission" date="2024-07" db="EMBL/GenBank/DDBJ databases">
        <authorList>
            <person name="Thanompreechachai J."/>
            <person name="Duangmal K."/>
        </authorList>
    </citation>
    <scope>NUCLEOTIDE SEQUENCE [LARGE SCALE GENOMIC DNA]</scope>
    <source>
        <strain evidence="2 3">KCTC 19886</strain>
    </source>
</reference>
<keyword evidence="3" id="KW-1185">Reference proteome</keyword>
<sequence length="110" mass="12051">MSEHEQGHGVDDGEEVGAWGGTGYVRREPDPVVVSWWQALPETTRAELAALRPGQVLPREAARALHEIGVVSPEVVVTEGGRRVRRGIASRDVVSTVLLARLNHSERRLV</sequence>